<name>A0A177SUV5_PSEPU</name>
<comment type="caution">
    <text evidence="5">The sequence shown here is derived from an EMBL/GenBank/DDBJ whole genome shotgun (WGS) entry which is preliminary data.</text>
</comment>
<proteinExistence type="inferred from homology"/>
<dbReference type="PANTHER" id="PTHR45024">
    <property type="entry name" value="DEHYDROGENASES, SHORT CHAIN"/>
    <property type="match status" value="1"/>
</dbReference>
<evidence type="ECO:0000313" key="6">
    <source>
        <dbReference type="Proteomes" id="UP000077752"/>
    </source>
</evidence>
<keyword evidence="2" id="KW-0560">Oxidoreductase</keyword>
<dbReference type="Pfam" id="PF00106">
    <property type="entry name" value="adh_short"/>
    <property type="match status" value="1"/>
</dbReference>
<accession>A0A177SUV5</accession>
<dbReference type="SUPFAM" id="SSF51735">
    <property type="entry name" value="NAD(P)-binding Rossmann-fold domains"/>
    <property type="match status" value="1"/>
</dbReference>
<dbReference type="GO" id="GO:0016491">
    <property type="term" value="F:oxidoreductase activity"/>
    <property type="evidence" value="ECO:0007669"/>
    <property type="project" value="UniProtKB-KW"/>
</dbReference>
<dbReference type="EMBL" id="LUCV01000004">
    <property type="protein sequence ID" value="OAI94766.1"/>
    <property type="molecule type" value="Genomic_DNA"/>
</dbReference>
<gene>
    <name evidence="5" type="ORF">AYO28_06975</name>
</gene>
<protein>
    <submittedName>
        <fullName evidence="5">Short-chain dehydrogenase</fullName>
    </submittedName>
</protein>
<evidence type="ECO:0000256" key="2">
    <source>
        <dbReference type="ARBA" id="ARBA00023002"/>
    </source>
</evidence>
<dbReference type="PROSITE" id="PS00061">
    <property type="entry name" value="ADH_SHORT"/>
    <property type="match status" value="1"/>
</dbReference>
<dbReference type="Proteomes" id="UP000077752">
    <property type="component" value="Unassembled WGS sequence"/>
</dbReference>
<dbReference type="InterPro" id="IPR020904">
    <property type="entry name" value="Sc_DH/Rdtase_CS"/>
</dbReference>
<dbReference type="PRINTS" id="PR00080">
    <property type="entry name" value="SDRFAMILY"/>
</dbReference>
<dbReference type="RefSeq" id="WP_064301339.1">
    <property type="nucleotide sequence ID" value="NZ_LUCV01000004.1"/>
</dbReference>
<reference evidence="5 6" key="1">
    <citation type="submission" date="2016-03" db="EMBL/GenBank/DDBJ databases">
        <title>Draft Genome Assembly of Pseudomonas putida strain CBF10-2.</title>
        <authorList>
            <person name="Iyer R.S."/>
            <person name="Damania A."/>
        </authorList>
    </citation>
    <scope>NUCLEOTIDE SEQUENCE [LARGE SCALE GENOMIC DNA]</scope>
    <source>
        <strain evidence="5 6">CBF10-2</strain>
    </source>
</reference>
<sequence length="318" mass="33502">MNAVDFKDRVAIVTGAGGGLGRTYALELASRGAAVVVNDLGGSFDGQGSSQRMADQVVEEIRSAGGRAAANYDSVATRAGGQAIVQTALDHFGRVDVVINNAGHLRNALFEDIDDAILDSIIDVHLKGAIYVTQAAYKIMKQQGYGRVVFASSAAGAFGNPQQAAYAAAKAGLLGVMNVLSLEGREHGVLCNALLPTANSRMAAAMDPRQLEAFGAQYAAFGEQLGNAYLPEFVTPLVVYLASEACSSTHGIYSASVGHYARAFLAVNQGWTGPRQAPASADELARHFQQIHEVGDYSIPESLSDEFAIIQRNLGKQH</sequence>
<dbReference type="PRINTS" id="PR00081">
    <property type="entry name" value="GDHRDH"/>
</dbReference>
<dbReference type="InterPro" id="IPR036291">
    <property type="entry name" value="NAD(P)-bd_dom_sf"/>
</dbReference>
<dbReference type="AlphaFoldDB" id="A0A177SUV5"/>
<evidence type="ECO:0000256" key="3">
    <source>
        <dbReference type="RuleBase" id="RU000363"/>
    </source>
</evidence>
<evidence type="ECO:0000259" key="4">
    <source>
        <dbReference type="SMART" id="SM00822"/>
    </source>
</evidence>
<organism evidence="5 6">
    <name type="scientific">Pseudomonas putida</name>
    <name type="common">Arthrobacter siderocapsulatus</name>
    <dbReference type="NCBI Taxonomy" id="303"/>
    <lineage>
        <taxon>Bacteria</taxon>
        <taxon>Pseudomonadati</taxon>
        <taxon>Pseudomonadota</taxon>
        <taxon>Gammaproteobacteria</taxon>
        <taxon>Pseudomonadales</taxon>
        <taxon>Pseudomonadaceae</taxon>
        <taxon>Pseudomonas</taxon>
    </lineage>
</organism>
<dbReference type="InterPro" id="IPR002347">
    <property type="entry name" value="SDR_fam"/>
</dbReference>
<dbReference type="InterPro" id="IPR057326">
    <property type="entry name" value="KR_dom"/>
</dbReference>
<evidence type="ECO:0000313" key="5">
    <source>
        <dbReference type="EMBL" id="OAI94766.1"/>
    </source>
</evidence>
<comment type="similarity">
    <text evidence="1 3">Belongs to the short-chain dehydrogenases/reductases (SDR) family.</text>
</comment>
<evidence type="ECO:0000256" key="1">
    <source>
        <dbReference type="ARBA" id="ARBA00006484"/>
    </source>
</evidence>
<dbReference type="InterPro" id="IPR051687">
    <property type="entry name" value="Peroxisomal_Beta-Oxidation"/>
</dbReference>
<feature type="domain" description="Ketoreductase" evidence="4">
    <location>
        <begin position="9"/>
        <end position="199"/>
    </location>
</feature>
<dbReference type="PANTHER" id="PTHR45024:SF2">
    <property type="entry name" value="SCP2 DOMAIN-CONTAINING PROTEIN"/>
    <property type="match status" value="1"/>
</dbReference>
<dbReference type="Gene3D" id="3.40.50.720">
    <property type="entry name" value="NAD(P)-binding Rossmann-like Domain"/>
    <property type="match status" value="1"/>
</dbReference>
<dbReference type="SMART" id="SM00822">
    <property type="entry name" value="PKS_KR"/>
    <property type="match status" value="1"/>
</dbReference>